<evidence type="ECO:0000313" key="3">
    <source>
        <dbReference type="Proteomes" id="UP001642409"/>
    </source>
</evidence>
<organism evidence="1">
    <name type="scientific">Hexamita inflata</name>
    <dbReference type="NCBI Taxonomy" id="28002"/>
    <lineage>
        <taxon>Eukaryota</taxon>
        <taxon>Metamonada</taxon>
        <taxon>Diplomonadida</taxon>
        <taxon>Hexamitidae</taxon>
        <taxon>Hexamitinae</taxon>
        <taxon>Hexamita</taxon>
    </lineage>
</organism>
<dbReference type="Proteomes" id="UP001642409">
    <property type="component" value="Unassembled WGS sequence"/>
</dbReference>
<evidence type="ECO:0000313" key="1">
    <source>
        <dbReference type="EMBL" id="CAI9954616.1"/>
    </source>
</evidence>
<comment type="caution">
    <text evidence="1">The sequence shown here is derived from an EMBL/GenBank/DDBJ whole genome shotgun (WGS) entry which is preliminary data.</text>
</comment>
<dbReference type="EMBL" id="CATOUU010000849">
    <property type="protein sequence ID" value="CAI9954616.1"/>
    <property type="molecule type" value="Genomic_DNA"/>
</dbReference>
<evidence type="ECO:0000313" key="2">
    <source>
        <dbReference type="EMBL" id="CAL6023918.1"/>
    </source>
</evidence>
<proteinExistence type="predicted"/>
<dbReference type="EMBL" id="CAXDID020000094">
    <property type="protein sequence ID" value="CAL6023918.1"/>
    <property type="molecule type" value="Genomic_DNA"/>
</dbReference>
<protein>
    <submittedName>
        <fullName evidence="2">Hypothetical_protein</fullName>
    </submittedName>
</protein>
<gene>
    <name evidence="2" type="ORF">HINF_LOCUS29368</name>
    <name evidence="1" type="ORF">HINF_LOCUS42261</name>
</gene>
<keyword evidence="3" id="KW-1185">Reference proteome</keyword>
<dbReference type="AlphaFoldDB" id="A0AA86Q980"/>
<accession>A0AA86Q980</accession>
<name>A0AA86Q980_9EUKA</name>
<reference evidence="1" key="1">
    <citation type="submission" date="2023-06" db="EMBL/GenBank/DDBJ databases">
        <authorList>
            <person name="Kurt Z."/>
        </authorList>
    </citation>
    <scope>NUCLEOTIDE SEQUENCE</scope>
</reference>
<reference evidence="2 3" key="2">
    <citation type="submission" date="2024-07" db="EMBL/GenBank/DDBJ databases">
        <authorList>
            <person name="Akdeniz Z."/>
        </authorList>
    </citation>
    <scope>NUCLEOTIDE SEQUENCE [LARGE SCALE GENOMIC DNA]</scope>
</reference>
<sequence>MLLLTLCNQNLVCNGDEYLNNDQCVKIATRGEVISLFCDSCLQSIYMYLQCKLVLLYKSSRLTYDRYFIGESNIIQISLGWPLVYQQHMNQYRKDDIQK</sequence>